<gene>
    <name evidence="1" type="ORF">ERS852578_01939</name>
</gene>
<dbReference type="InterPro" id="IPR006059">
    <property type="entry name" value="SBP"/>
</dbReference>
<dbReference type="EMBL" id="CYYC01000023">
    <property type="protein sequence ID" value="CUN06146.1"/>
    <property type="molecule type" value="Genomic_DNA"/>
</dbReference>
<evidence type="ECO:0000313" key="2">
    <source>
        <dbReference type="Proteomes" id="UP000095390"/>
    </source>
</evidence>
<name>A0A173TVG7_9FIRM</name>
<dbReference type="Proteomes" id="UP000095390">
    <property type="component" value="Unassembled WGS sequence"/>
</dbReference>
<dbReference type="Pfam" id="PF01547">
    <property type="entry name" value="SBP_bac_1"/>
    <property type="match status" value="1"/>
</dbReference>
<dbReference type="InterPro" id="IPR050490">
    <property type="entry name" value="Bact_solute-bd_prot1"/>
</dbReference>
<dbReference type="SUPFAM" id="SSF53850">
    <property type="entry name" value="Periplasmic binding protein-like II"/>
    <property type="match status" value="1"/>
</dbReference>
<dbReference type="PANTHER" id="PTHR43649">
    <property type="entry name" value="ARABINOSE-BINDING PROTEIN-RELATED"/>
    <property type="match status" value="1"/>
</dbReference>
<evidence type="ECO:0000313" key="1">
    <source>
        <dbReference type="EMBL" id="CUN06146.1"/>
    </source>
</evidence>
<dbReference type="PANTHER" id="PTHR43649:SF12">
    <property type="entry name" value="DIACETYLCHITOBIOSE BINDING PROTEIN DASA"/>
    <property type="match status" value="1"/>
</dbReference>
<dbReference type="RefSeq" id="WP_022169411.1">
    <property type="nucleotide sequence ID" value="NZ_CAUDZB010000200.1"/>
</dbReference>
<accession>A0A173TVG7</accession>
<dbReference type="Gene3D" id="3.40.190.10">
    <property type="entry name" value="Periplasmic binding protein-like II"/>
    <property type="match status" value="1"/>
</dbReference>
<dbReference type="OrthoDB" id="367242at2"/>
<reference evidence="1 2" key="1">
    <citation type="submission" date="2015-09" db="EMBL/GenBank/DDBJ databases">
        <authorList>
            <consortium name="Pathogen Informatics"/>
        </authorList>
    </citation>
    <scope>NUCLEOTIDE SEQUENCE [LARGE SCALE GENOMIC DNA]</scope>
    <source>
        <strain evidence="1 2">2789STDY5834966</strain>
    </source>
</reference>
<protein>
    <submittedName>
        <fullName evidence="1">Maltose-binding periplasmic proteins/domains</fullName>
    </submittedName>
</protein>
<organism evidence="1 2">
    <name type="scientific">Anaerobutyricum hallii</name>
    <dbReference type="NCBI Taxonomy" id="39488"/>
    <lineage>
        <taxon>Bacteria</taxon>
        <taxon>Bacillati</taxon>
        <taxon>Bacillota</taxon>
        <taxon>Clostridia</taxon>
        <taxon>Lachnospirales</taxon>
        <taxon>Lachnospiraceae</taxon>
        <taxon>Anaerobutyricum</taxon>
    </lineage>
</organism>
<sequence length="441" mass="50528">MKRMTKVWGMLCLAGLLISLYLGVSFLVPKQGKIILTFGMFSGNQSDVPNDDCYKIIDETIKEFEKEYPNVKVKYTSGILKEDYSEWLSNQALNGALPDVFMVLPEDFTTFASIGILKNLETMLKADASLKKDAFYQGCYDAGTYKGNQYALPYESVPSLMLVNETLLKKNNISLPDNRWTWNDFYNICKKITKDTNDDGKTDQFGVYDYSWIDAIYSNGGGIFNGSGTSCNITNPSVEDAILFARNIYQLSGRQSPTSEDFDKGNIAFRPVTFSEFRTYKPYPWRINKYFDFEWDCIPLPEGPNGKNLSETETMLMGINARSEYGGLAWNFLKKLTYDEEVQQKIFQYSKGISPLKKVTNSEKTEEILKNSIGDDTTVQVSMLNQIMESAARKEKFQQYDTVIDYMDGEILRLFQEEGDFDMNLLHLKKKIDRMLKENLK</sequence>
<dbReference type="AlphaFoldDB" id="A0A173TVG7"/>
<proteinExistence type="predicted"/>